<dbReference type="Gene3D" id="1.10.1040.10">
    <property type="entry name" value="N-(1-d-carboxylethyl)-l-norvaline Dehydrogenase, domain 2"/>
    <property type="match status" value="1"/>
</dbReference>
<dbReference type="AlphaFoldDB" id="A0A0M0LRI9"/>
<keyword evidence="2" id="KW-1185">Reference proteome</keyword>
<dbReference type="OrthoDB" id="203169at2759"/>
<comment type="caution">
    <text evidence="1">The sequence shown here is derived from an EMBL/GenBank/DDBJ whole genome shotgun (WGS) entry which is preliminary data.</text>
</comment>
<accession>A0A0M0LRI9</accession>
<name>A0A0M0LRI9_9EUKA</name>
<organism evidence="1 2">
    <name type="scientific">Chrysochromulina tobinii</name>
    <dbReference type="NCBI Taxonomy" id="1460289"/>
    <lineage>
        <taxon>Eukaryota</taxon>
        <taxon>Haptista</taxon>
        <taxon>Haptophyta</taxon>
        <taxon>Prymnesiophyceae</taxon>
        <taxon>Prymnesiales</taxon>
        <taxon>Chrysochromulinaceae</taxon>
        <taxon>Chrysochromulina</taxon>
    </lineage>
</organism>
<gene>
    <name evidence="1" type="ORF">Ctob_013563</name>
</gene>
<dbReference type="Gene3D" id="3.40.50.720">
    <property type="entry name" value="NAD(P)-binding Rossmann-like Domain"/>
    <property type="match status" value="1"/>
</dbReference>
<evidence type="ECO:0000313" key="2">
    <source>
        <dbReference type="Proteomes" id="UP000037460"/>
    </source>
</evidence>
<reference evidence="2" key="1">
    <citation type="journal article" date="2015" name="PLoS Genet.">
        <title>Genome Sequence and Transcriptome Analyses of Chrysochromulina tobin: Metabolic Tools for Enhanced Algal Fitness in the Prominent Order Prymnesiales (Haptophyceae).</title>
        <authorList>
            <person name="Hovde B.T."/>
            <person name="Deodato C.R."/>
            <person name="Hunsperger H.M."/>
            <person name="Ryken S.A."/>
            <person name="Yost W."/>
            <person name="Jha R.K."/>
            <person name="Patterson J."/>
            <person name="Monnat R.J. Jr."/>
            <person name="Barlow S.B."/>
            <person name="Starkenburg S.R."/>
            <person name="Cattolico R.A."/>
        </authorList>
    </citation>
    <scope>NUCLEOTIDE SEQUENCE</scope>
    <source>
        <strain evidence="2">CCMP291</strain>
    </source>
</reference>
<sequence>MLSTIAVVRETFGLDEDGATPEAAANKAALRGKVLCNLVSGNPDEGRTVRDATASTVAAYIDGAYSGSPAKARAGGGQCFVSSDADGGAIVREWDRVLSRLGTVTFSGPVGASRALDYAVVDLYFVNFLSFLSNAAMLEAEGVDTALYAREAGVRLQQVPDFLLASAGRMSSRAEADYLRNPGATLRTWRNFWGSRLPYFAAHGLPAQLPQLACNLLDEAAGLPAEPLPSAVVGASPSSWPSAVAIEGPHSAADLTRLQEVVRYGTKRAREGAELHLH</sequence>
<protein>
    <submittedName>
        <fullName evidence="1">6-phosphogluconate dehydrogenase protein</fullName>
    </submittedName>
</protein>
<proteinExistence type="predicted"/>
<dbReference type="Proteomes" id="UP000037460">
    <property type="component" value="Unassembled WGS sequence"/>
</dbReference>
<evidence type="ECO:0000313" key="1">
    <source>
        <dbReference type="EMBL" id="KOO53363.1"/>
    </source>
</evidence>
<dbReference type="InterPro" id="IPR013328">
    <property type="entry name" value="6PGD_dom2"/>
</dbReference>
<dbReference type="EMBL" id="JWZX01000266">
    <property type="protein sequence ID" value="KOO53363.1"/>
    <property type="molecule type" value="Genomic_DNA"/>
</dbReference>